<dbReference type="WBParaSite" id="Csp11.Scaffold618.g6068.t1">
    <property type="protein sequence ID" value="Csp11.Scaffold618.g6068.t1"/>
    <property type="gene ID" value="Csp11.Scaffold618.g6068"/>
</dbReference>
<evidence type="ECO:0000313" key="3">
    <source>
        <dbReference type="WBParaSite" id="Csp11.Scaffold618.g6068.t1"/>
    </source>
</evidence>
<dbReference type="AlphaFoldDB" id="A0A1I7THT9"/>
<feature type="compositionally biased region" description="Basic and acidic residues" evidence="1">
    <location>
        <begin position="270"/>
        <end position="280"/>
    </location>
</feature>
<feature type="region of interest" description="Disordered" evidence="1">
    <location>
        <begin position="242"/>
        <end position="285"/>
    </location>
</feature>
<dbReference type="eggNOG" id="KOG2006">
    <property type="taxonomic scope" value="Eukaryota"/>
</dbReference>
<name>A0A1I7THT9_9PELO</name>
<feature type="compositionally biased region" description="Basic and acidic residues" evidence="1">
    <location>
        <begin position="243"/>
        <end position="259"/>
    </location>
</feature>
<dbReference type="Proteomes" id="UP000095282">
    <property type="component" value="Unplaced"/>
</dbReference>
<evidence type="ECO:0000256" key="1">
    <source>
        <dbReference type="SAM" id="MobiDB-lite"/>
    </source>
</evidence>
<protein>
    <submittedName>
        <fullName evidence="3">Zinc finger protein</fullName>
    </submittedName>
</protein>
<feature type="region of interest" description="Disordered" evidence="1">
    <location>
        <begin position="165"/>
        <end position="184"/>
    </location>
</feature>
<organism evidence="2 3">
    <name type="scientific">Caenorhabditis tropicalis</name>
    <dbReference type="NCBI Taxonomy" id="1561998"/>
    <lineage>
        <taxon>Eukaryota</taxon>
        <taxon>Metazoa</taxon>
        <taxon>Ecdysozoa</taxon>
        <taxon>Nematoda</taxon>
        <taxon>Chromadorea</taxon>
        <taxon>Rhabditida</taxon>
        <taxon>Rhabditina</taxon>
        <taxon>Rhabditomorpha</taxon>
        <taxon>Rhabditoidea</taxon>
        <taxon>Rhabditidae</taxon>
        <taxon>Peloderinae</taxon>
        <taxon>Caenorhabditis</taxon>
    </lineage>
</organism>
<feature type="compositionally biased region" description="Basic and acidic residues" evidence="1">
    <location>
        <begin position="165"/>
        <end position="182"/>
    </location>
</feature>
<reference evidence="3" key="1">
    <citation type="submission" date="2016-11" db="UniProtKB">
        <authorList>
            <consortium name="WormBaseParasite"/>
        </authorList>
    </citation>
    <scope>IDENTIFICATION</scope>
</reference>
<proteinExistence type="predicted"/>
<accession>A0A1I7THT9</accession>
<evidence type="ECO:0000313" key="2">
    <source>
        <dbReference type="Proteomes" id="UP000095282"/>
    </source>
</evidence>
<dbReference type="STRING" id="1561998.A0A1I7THT9"/>
<feature type="region of interest" description="Disordered" evidence="1">
    <location>
        <begin position="1"/>
        <end position="40"/>
    </location>
</feature>
<keyword evidence="2" id="KW-1185">Reference proteome</keyword>
<sequence>MSGSDHGMNSEKEETEVIKTEDQTEDAIPGSSPEGVFPNEESHLFDSIDQDEDVAPNHIPLQVDDLKHGEEIVEQEAEVLNHDDLLVEEGQQYMNMVQISQEDVYEAGFDIEDLNLLTEEQLNIVISISQQRQAKQNELHQNEEGQAEDGSHHHMIHHEMIDNHFEGEPGEHHYGGDDDRPPLGDNSVQIILTNDGGVSITDTKQQHYYISPDIIANLNIDLNALSNEHVNQLLQLAIPSLKDGSEKNDDGNSYSREHLNSVPSTSYHHHQNEVESEKSSRNPVIGETVQIRTPDGRLQDAVVKYVRGGTEYKIQFMNGDFAYATLDQMNVPLRNRSDHGNYQNASPMLLRRADVAHLTGQKRVASSSEDLCPPLLKRSYHLAPVVDGPHVMHTPNFCCPICDKKVFQKEPSYIVIRLPACDSCTREKL</sequence>
<feature type="compositionally biased region" description="Basic and acidic residues" evidence="1">
    <location>
        <begin position="8"/>
        <end position="22"/>
    </location>
</feature>